<dbReference type="InterPro" id="IPR042230">
    <property type="entry name" value="CusF_sf"/>
</dbReference>
<evidence type="ECO:0000256" key="1">
    <source>
        <dbReference type="SAM" id="SignalP"/>
    </source>
</evidence>
<dbReference type="Pfam" id="PF11604">
    <property type="entry name" value="CusF_Ec"/>
    <property type="match status" value="1"/>
</dbReference>
<keyword evidence="1" id="KW-0732">Signal</keyword>
<evidence type="ECO:0000313" key="2">
    <source>
        <dbReference type="EMBL" id="MEK8048285.1"/>
    </source>
</evidence>
<evidence type="ECO:0000313" key="3">
    <source>
        <dbReference type="Proteomes" id="UP001379945"/>
    </source>
</evidence>
<dbReference type="Gene3D" id="2.40.50.320">
    <property type="entry name" value="Copper binding periplasmic protein CusF"/>
    <property type="match status" value="1"/>
</dbReference>
<dbReference type="InterPro" id="IPR021647">
    <property type="entry name" value="CusF_Ec"/>
</dbReference>
<reference evidence="2 3" key="1">
    <citation type="submission" date="2024-04" db="EMBL/GenBank/DDBJ databases">
        <title>Novel species of the genus Ideonella isolated from streams.</title>
        <authorList>
            <person name="Lu H."/>
        </authorList>
    </citation>
    <scope>NUCLEOTIDE SEQUENCE [LARGE SCALE GENOMIC DNA]</scope>
    <source>
        <strain evidence="2 3">LYT19W</strain>
    </source>
</reference>
<proteinExistence type="predicted"/>
<protein>
    <submittedName>
        <fullName evidence="2">Copper-binding protein</fullName>
    </submittedName>
</protein>
<comment type="caution">
    <text evidence="2">The sequence shown here is derived from an EMBL/GenBank/DDBJ whole genome shotgun (WGS) entry which is preliminary data.</text>
</comment>
<sequence length="107" mass="11448">MRHTSVTSAPHTRWLTAPLTSALVALTLLAAAVSAHAADGEVRKIDKAQAKVTLKHGEIKNLDMPPMTMVFRAQPATLLDGLAEGDAVTFTADKVGGQYVVTEIRKR</sequence>
<keyword evidence="3" id="KW-1185">Reference proteome</keyword>
<accession>A0ABU9CDB3</accession>
<dbReference type="Proteomes" id="UP001379945">
    <property type="component" value="Unassembled WGS sequence"/>
</dbReference>
<organism evidence="2 3">
    <name type="scientific">Ideonella margarita</name>
    <dbReference type="NCBI Taxonomy" id="2984191"/>
    <lineage>
        <taxon>Bacteria</taxon>
        <taxon>Pseudomonadati</taxon>
        <taxon>Pseudomonadota</taxon>
        <taxon>Betaproteobacteria</taxon>
        <taxon>Burkholderiales</taxon>
        <taxon>Sphaerotilaceae</taxon>
        <taxon>Ideonella</taxon>
    </lineage>
</organism>
<name>A0ABU9CDB3_9BURK</name>
<feature type="chain" id="PRO_5046395228" evidence="1">
    <location>
        <begin position="38"/>
        <end position="107"/>
    </location>
</feature>
<feature type="signal peptide" evidence="1">
    <location>
        <begin position="1"/>
        <end position="37"/>
    </location>
</feature>
<dbReference type="EMBL" id="JBBUTI010000015">
    <property type="protein sequence ID" value="MEK8048285.1"/>
    <property type="molecule type" value="Genomic_DNA"/>
</dbReference>
<dbReference type="RefSeq" id="WP_341400598.1">
    <property type="nucleotide sequence ID" value="NZ_JBBUTI010000015.1"/>
</dbReference>
<gene>
    <name evidence="2" type="ORF">AACH00_18170</name>
</gene>